<accession>A0ABD0M9K3</accession>
<protein>
    <submittedName>
        <fullName evidence="1">Uncharacterized protein</fullName>
    </submittedName>
</protein>
<reference evidence="1 2" key="1">
    <citation type="journal article" date="2023" name="Sci. Data">
        <title>Genome assembly of the Korean intertidal mud-creeper Batillaria attramentaria.</title>
        <authorList>
            <person name="Patra A.K."/>
            <person name="Ho P.T."/>
            <person name="Jun S."/>
            <person name="Lee S.J."/>
            <person name="Kim Y."/>
            <person name="Won Y.J."/>
        </authorList>
    </citation>
    <scope>NUCLEOTIDE SEQUENCE [LARGE SCALE GENOMIC DNA]</scope>
    <source>
        <strain evidence="1">Wonlab-2016</strain>
    </source>
</reference>
<dbReference type="Proteomes" id="UP001519460">
    <property type="component" value="Unassembled WGS sequence"/>
</dbReference>
<name>A0ABD0M9K3_9CAEN</name>
<gene>
    <name evidence="1" type="ORF">BaRGS_00000364</name>
</gene>
<sequence>MGTNKRTRIPPQLTHTHSLDKGAESVYLRHGTSIVINWSRSYQDQLDARVRKYNQCLHLNVTTSLSPLTVTVCWCGWRTAPGVLRVEGGEGAPGGGGGLQIYHEATWSRWLPTAPRIS</sequence>
<evidence type="ECO:0000313" key="1">
    <source>
        <dbReference type="EMBL" id="KAK7508125.1"/>
    </source>
</evidence>
<organism evidence="1 2">
    <name type="scientific">Batillaria attramentaria</name>
    <dbReference type="NCBI Taxonomy" id="370345"/>
    <lineage>
        <taxon>Eukaryota</taxon>
        <taxon>Metazoa</taxon>
        <taxon>Spiralia</taxon>
        <taxon>Lophotrochozoa</taxon>
        <taxon>Mollusca</taxon>
        <taxon>Gastropoda</taxon>
        <taxon>Caenogastropoda</taxon>
        <taxon>Sorbeoconcha</taxon>
        <taxon>Cerithioidea</taxon>
        <taxon>Batillariidae</taxon>
        <taxon>Batillaria</taxon>
    </lineage>
</organism>
<proteinExistence type="predicted"/>
<keyword evidence="2" id="KW-1185">Reference proteome</keyword>
<evidence type="ECO:0000313" key="2">
    <source>
        <dbReference type="Proteomes" id="UP001519460"/>
    </source>
</evidence>
<dbReference type="EMBL" id="JACVVK020000002">
    <property type="protein sequence ID" value="KAK7508125.1"/>
    <property type="molecule type" value="Genomic_DNA"/>
</dbReference>
<comment type="caution">
    <text evidence="1">The sequence shown here is derived from an EMBL/GenBank/DDBJ whole genome shotgun (WGS) entry which is preliminary data.</text>
</comment>
<dbReference type="AlphaFoldDB" id="A0ABD0M9K3"/>